<feature type="transmembrane region" description="Helical" evidence="1">
    <location>
        <begin position="12"/>
        <end position="31"/>
    </location>
</feature>
<protein>
    <submittedName>
        <fullName evidence="2">Uncharacterized protein</fullName>
    </submittedName>
</protein>
<feature type="transmembrane region" description="Helical" evidence="1">
    <location>
        <begin position="682"/>
        <end position="698"/>
    </location>
</feature>
<accession>A0A2M8DE25</accession>
<dbReference type="Proteomes" id="UP000229706">
    <property type="component" value="Unassembled WGS sequence"/>
</dbReference>
<feature type="transmembrane region" description="Helical" evidence="1">
    <location>
        <begin position="603"/>
        <end position="621"/>
    </location>
</feature>
<sequence length="764" mass="89674">MKISLRQKQIIVLFAIIVVTIFFGLLYHWSLQVKPNHVDLSDFIPEEQEYQLLTNDNLVRPASFELPTVQTKPGISLKYQLIQLIEKVDLKSKKFTPLFFADRRIAELMKWGKDFEYQIWENILNRYYNSVSFSLSHLPISQPLGPLTEIYSHVLTHRNLISQKINEVYDNKQKQLLVILTDNIFQSIEKRILKLLPLTSPDLITYSLNDILKNKDFGYFDVSVDSTNLLNFNLTNTNLVIDDQLFFISKFDQENNQLVFHNIPLTGNEKSISFHFKPINLTPSKTWEEKIPPIDKKPYQYILPVNNLPYATNYRYQFESKINQSAQLQLEQQYATMEAELNPKNKKVLYYYPTEKTDTLINYTQYSHYVPFAFKDQINVENLRPNIIQTWVKLISQKQLSLEEIKSLQFNIYPYVSPSITMTKIAPLANYVPKINLFQLPGQRYQLSLQNTTAQQEQFIFSSLGFGWKPSHSLSTAAVNLGFWPRPVLGYLLLFSLLSLFFYGNYLFLKFKKPQQTNWVEKLFSYKTYDLIILTIKWPFKLIWKVIKYVSINIRLFWLIISLLGILFDIFIFKKNSDFITLLLTITWILTMIGYRLEARTSFLFALFYLVLCPFLLILKLDFIAEKAAIWTYMMLVVGTIQSIIELKTNPTNLKDPFTVINKISLVLLLVLNYLKQKLLSLIFIVINFFVGIIKLFINTKPRTMLDILLNIVKVVLFFTIFFFGLFILSKAVYSIGTNICQQYQKKVAQEKRERLWKSIIPTV</sequence>
<reference evidence="3" key="1">
    <citation type="submission" date="2017-09" db="EMBL/GenBank/DDBJ databases">
        <title>Depth-based differentiation of microbial function through sediment-hosted aquifers and enrichment of novel symbionts in the deep terrestrial subsurface.</title>
        <authorList>
            <person name="Probst A.J."/>
            <person name="Ladd B."/>
            <person name="Jarett J.K."/>
            <person name="Geller-Mcgrath D.E."/>
            <person name="Sieber C.M.K."/>
            <person name="Emerson J.B."/>
            <person name="Anantharaman K."/>
            <person name="Thomas B.C."/>
            <person name="Malmstrom R."/>
            <person name="Stieglmeier M."/>
            <person name="Klingl A."/>
            <person name="Woyke T."/>
            <person name="Ryan C.M."/>
            <person name="Banfield J.F."/>
        </authorList>
    </citation>
    <scope>NUCLEOTIDE SEQUENCE [LARGE SCALE GENOMIC DNA]</scope>
</reference>
<keyword evidence="1" id="KW-1133">Transmembrane helix</keyword>
<gene>
    <name evidence="2" type="ORF">CO083_00915</name>
</gene>
<name>A0A2M8DE25_9BACT</name>
<evidence type="ECO:0000313" key="3">
    <source>
        <dbReference type="Proteomes" id="UP000229706"/>
    </source>
</evidence>
<keyword evidence="1" id="KW-0472">Membrane</keyword>
<dbReference type="EMBL" id="PFTH01000037">
    <property type="protein sequence ID" value="PJB89262.1"/>
    <property type="molecule type" value="Genomic_DNA"/>
</dbReference>
<evidence type="ECO:0000256" key="1">
    <source>
        <dbReference type="SAM" id="Phobius"/>
    </source>
</evidence>
<feature type="transmembrane region" description="Helical" evidence="1">
    <location>
        <begin position="488"/>
        <end position="508"/>
    </location>
</feature>
<feature type="transmembrane region" description="Helical" evidence="1">
    <location>
        <begin position="657"/>
        <end position="675"/>
    </location>
</feature>
<organism evidence="2 3">
    <name type="scientific">Candidatus Roizmanbacteria bacterium CG_4_9_14_0_8_um_filter_34_12</name>
    <dbReference type="NCBI Taxonomy" id="1974840"/>
    <lineage>
        <taxon>Bacteria</taxon>
        <taxon>Candidatus Roizmaniibacteriota</taxon>
    </lineage>
</organism>
<keyword evidence="1" id="KW-0812">Transmembrane</keyword>
<comment type="caution">
    <text evidence="2">The sequence shown here is derived from an EMBL/GenBank/DDBJ whole genome shotgun (WGS) entry which is preliminary data.</text>
</comment>
<dbReference type="AlphaFoldDB" id="A0A2M8DE25"/>
<evidence type="ECO:0000313" key="2">
    <source>
        <dbReference type="EMBL" id="PJB89262.1"/>
    </source>
</evidence>
<feature type="transmembrane region" description="Helical" evidence="1">
    <location>
        <begin position="579"/>
        <end position="597"/>
    </location>
</feature>
<feature type="transmembrane region" description="Helical" evidence="1">
    <location>
        <begin position="710"/>
        <end position="729"/>
    </location>
</feature>
<feature type="transmembrane region" description="Helical" evidence="1">
    <location>
        <begin position="553"/>
        <end position="572"/>
    </location>
</feature>
<proteinExistence type="predicted"/>
<feature type="non-terminal residue" evidence="2">
    <location>
        <position position="764"/>
    </location>
</feature>